<proteinExistence type="predicted"/>
<sequence>MYRMSRQLMFSAMLSIAMMATFALGSQAYAGDDAAQDFAECTLDQIEQSPAAGERFVPSHMVLASL</sequence>
<comment type="caution">
    <text evidence="2">The sequence shown here is derived from an EMBL/GenBank/DDBJ whole genome shotgun (WGS) entry which is preliminary data.</text>
</comment>
<accession>A0ABQ1J3S7</accession>
<evidence type="ECO:0000256" key="1">
    <source>
        <dbReference type="SAM" id="SignalP"/>
    </source>
</evidence>
<gene>
    <name evidence="2" type="ORF">GCM10010833_09840</name>
</gene>
<evidence type="ECO:0000313" key="3">
    <source>
        <dbReference type="Proteomes" id="UP000614261"/>
    </source>
</evidence>
<feature type="chain" id="PRO_5046258730" evidence="1">
    <location>
        <begin position="31"/>
        <end position="66"/>
    </location>
</feature>
<keyword evidence="3" id="KW-1185">Reference proteome</keyword>
<evidence type="ECO:0000313" key="2">
    <source>
        <dbReference type="EMBL" id="GGB57159.1"/>
    </source>
</evidence>
<protein>
    <submittedName>
        <fullName evidence="2">Uncharacterized protein</fullName>
    </submittedName>
</protein>
<organism evidence="2 3">
    <name type="scientific">Blastomonas aquatica</name>
    <dbReference type="NCBI Taxonomy" id="1510276"/>
    <lineage>
        <taxon>Bacteria</taxon>
        <taxon>Pseudomonadati</taxon>
        <taxon>Pseudomonadota</taxon>
        <taxon>Alphaproteobacteria</taxon>
        <taxon>Sphingomonadales</taxon>
        <taxon>Sphingomonadaceae</taxon>
        <taxon>Blastomonas</taxon>
    </lineage>
</organism>
<dbReference type="Proteomes" id="UP000614261">
    <property type="component" value="Unassembled WGS sequence"/>
</dbReference>
<feature type="signal peptide" evidence="1">
    <location>
        <begin position="1"/>
        <end position="30"/>
    </location>
</feature>
<keyword evidence="1" id="KW-0732">Signal</keyword>
<reference evidence="3" key="1">
    <citation type="journal article" date="2019" name="Int. J. Syst. Evol. Microbiol.">
        <title>The Global Catalogue of Microorganisms (GCM) 10K type strain sequencing project: providing services to taxonomists for standard genome sequencing and annotation.</title>
        <authorList>
            <consortium name="The Broad Institute Genomics Platform"/>
            <consortium name="The Broad Institute Genome Sequencing Center for Infectious Disease"/>
            <person name="Wu L."/>
            <person name="Ma J."/>
        </authorList>
    </citation>
    <scope>NUCLEOTIDE SEQUENCE [LARGE SCALE GENOMIC DNA]</scope>
    <source>
        <strain evidence="3">CGMCC 1.12851</strain>
    </source>
</reference>
<dbReference type="EMBL" id="BMGD01000002">
    <property type="protein sequence ID" value="GGB57159.1"/>
    <property type="molecule type" value="Genomic_DNA"/>
</dbReference>
<name>A0ABQ1J3S7_9SPHN</name>